<dbReference type="InterPro" id="IPR025699">
    <property type="entry name" value="ABC2_memb-like"/>
</dbReference>
<keyword evidence="1" id="KW-0812">Transmembrane</keyword>
<dbReference type="Pfam" id="PF13346">
    <property type="entry name" value="ABC2_membrane_5"/>
    <property type="match status" value="1"/>
</dbReference>
<feature type="transmembrane region" description="Helical" evidence="1">
    <location>
        <begin position="83"/>
        <end position="102"/>
    </location>
</feature>
<accession>K1U6V6</accession>
<keyword evidence="1" id="KW-1133">Transmembrane helix</keyword>
<feature type="transmembrane region" description="Helical" evidence="1">
    <location>
        <begin position="53"/>
        <end position="74"/>
    </location>
</feature>
<sequence>MLPVTKRDQVRARAWLVVAVELAELVIAVPFAFLSARINPNGTNLAGIDANVALFGCVLLIYGVFNVVFLPVFYKTAIRAGRAFLLAVIPMTVLMVLVEALSHFPVVGPYLDATDAAGQVRQLPVLAVGLAAFALLSWLAYRKAAKNYERVD</sequence>
<comment type="caution">
    <text evidence="2">The sequence shown here is derived from an EMBL/GenBank/DDBJ whole genome shotgun (WGS) entry which is preliminary data.</text>
</comment>
<proteinExistence type="predicted"/>
<dbReference type="AlphaFoldDB" id="K1U6V6"/>
<dbReference type="EMBL" id="AJWZ01000076">
    <property type="protein sequence ID" value="EKC77953.1"/>
    <property type="molecule type" value="Genomic_DNA"/>
</dbReference>
<protein>
    <submittedName>
        <fullName evidence="2">Uncharacterized protein</fullName>
    </submittedName>
</protein>
<gene>
    <name evidence="2" type="ORF">OBE_00107</name>
</gene>
<evidence type="ECO:0000256" key="1">
    <source>
        <dbReference type="SAM" id="Phobius"/>
    </source>
</evidence>
<name>K1U6V6_9ZZZZ</name>
<feature type="transmembrane region" description="Helical" evidence="1">
    <location>
        <begin position="122"/>
        <end position="141"/>
    </location>
</feature>
<reference evidence="2" key="1">
    <citation type="journal article" date="2013" name="Environ. Microbiol.">
        <title>Microbiota from the distal guts of lean and obese adolescents exhibit partial functional redundancy besides clear differences in community structure.</title>
        <authorList>
            <person name="Ferrer M."/>
            <person name="Ruiz A."/>
            <person name="Lanza F."/>
            <person name="Haange S.B."/>
            <person name="Oberbach A."/>
            <person name="Till H."/>
            <person name="Bargiela R."/>
            <person name="Campoy C."/>
            <person name="Segura M.T."/>
            <person name="Richter M."/>
            <person name="von Bergen M."/>
            <person name="Seifert J."/>
            <person name="Suarez A."/>
        </authorList>
    </citation>
    <scope>NUCLEOTIDE SEQUENCE</scope>
</reference>
<feature type="transmembrane region" description="Helical" evidence="1">
    <location>
        <begin position="12"/>
        <end position="33"/>
    </location>
</feature>
<evidence type="ECO:0000313" key="2">
    <source>
        <dbReference type="EMBL" id="EKC77953.1"/>
    </source>
</evidence>
<organism evidence="2">
    <name type="scientific">human gut metagenome</name>
    <dbReference type="NCBI Taxonomy" id="408170"/>
    <lineage>
        <taxon>unclassified sequences</taxon>
        <taxon>metagenomes</taxon>
        <taxon>organismal metagenomes</taxon>
    </lineage>
</organism>
<keyword evidence="1" id="KW-0472">Membrane</keyword>
<feature type="non-terminal residue" evidence="2">
    <location>
        <position position="152"/>
    </location>
</feature>